<protein>
    <submittedName>
        <fullName evidence="2">Uncharacterized protein</fullName>
    </submittedName>
</protein>
<feature type="region of interest" description="Disordered" evidence="1">
    <location>
        <begin position="1"/>
        <end position="57"/>
    </location>
</feature>
<evidence type="ECO:0000313" key="3">
    <source>
        <dbReference type="Proteomes" id="UP000462212"/>
    </source>
</evidence>
<evidence type="ECO:0000256" key="1">
    <source>
        <dbReference type="SAM" id="MobiDB-lite"/>
    </source>
</evidence>
<dbReference type="EMBL" id="QGMJ01001030">
    <property type="protein sequence ID" value="TVY32458.1"/>
    <property type="molecule type" value="Genomic_DNA"/>
</dbReference>
<feature type="compositionally biased region" description="Basic and acidic residues" evidence="1">
    <location>
        <begin position="31"/>
        <end position="43"/>
    </location>
</feature>
<evidence type="ECO:0000313" key="2">
    <source>
        <dbReference type="EMBL" id="TVY32458.1"/>
    </source>
</evidence>
<proteinExistence type="predicted"/>
<reference evidence="2 3" key="1">
    <citation type="submission" date="2018-05" db="EMBL/GenBank/DDBJ databases">
        <title>Genome sequencing and assembly of the regulated plant pathogen Lachnellula willkommii and related sister species for the development of diagnostic species identification markers.</title>
        <authorList>
            <person name="Giroux E."/>
            <person name="Bilodeau G."/>
        </authorList>
    </citation>
    <scope>NUCLEOTIDE SEQUENCE [LARGE SCALE GENOMIC DNA]</scope>
    <source>
        <strain evidence="2 3">CBS 197.66</strain>
    </source>
</reference>
<name>A0A8H8RDX0_9HELO</name>
<comment type="caution">
    <text evidence="2">The sequence shown here is derived from an EMBL/GenBank/DDBJ whole genome shotgun (WGS) entry which is preliminary data.</text>
</comment>
<accession>A0A8H8RDX0</accession>
<dbReference type="Proteomes" id="UP000462212">
    <property type="component" value="Unassembled WGS sequence"/>
</dbReference>
<gene>
    <name evidence="2" type="ORF">LSUB1_G007672</name>
</gene>
<dbReference type="AlphaFoldDB" id="A0A8H8RDX0"/>
<sequence>MSTPSHTPKPTHKPHTPHAASSSSSTPFTEAMRDRQARNKDYPTSEDSDSSWDGPSGRFDAYGNDSYSNIQLRRDAAIKLDNPEIVMMLAMARNDSVPATRHYLKNIMCGFTTQEDLVAEEALRDEKEREKEKGKAAGSGSGSGSASRRLFFWVMQRRERSLEVTGKLGRYL</sequence>
<organism evidence="2 3">
    <name type="scientific">Lachnellula subtilissima</name>
    <dbReference type="NCBI Taxonomy" id="602034"/>
    <lineage>
        <taxon>Eukaryota</taxon>
        <taxon>Fungi</taxon>
        <taxon>Dikarya</taxon>
        <taxon>Ascomycota</taxon>
        <taxon>Pezizomycotina</taxon>
        <taxon>Leotiomycetes</taxon>
        <taxon>Helotiales</taxon>
        <taxon>Lachnaceae</taxon>
        <taxon>Lachnellula</taxon>
    </lineage>
</organism>
<dbReference type="OrthoDB" id="5372011at2759"/>
<keyword evidence="3" id="KW-1185">Reference proteome</keyword>
<feature type="region of interest" description="Disordered" evidence="1">
    <location>
        <begin position="124"/>
        <end position="146"/>
    </location>
</feature>
<feature type="compositionally biased region" description="Basic and acidic residues" evidence="1">
    <location>
        <begin position="124"/>
        <end position="135"/>
    </location>
</feature>
<feature type="compositionally biased region" description="Low complexity" evidence="1">
    <location>
        <begin position="17"/>
        <end position="27"/>
    </location>
</feature>